<organism evidence="10 11">
    <name type="scientific">Agrococcus sediminis</name>
    <dbReference type="NCBI Taxonomy" id="2599924"/>
    <lineage>
        <taxon>Bacteria</taxon>
        <taxon>Bacillati</taxon>
        <taxon>Actinomycetota</taxon>
        <taxon>Actinomycetes</taxon>
        <taxon>Micrococcales</taxon>
        <taxon>Microbacteriaceae</taxon>
        <taxon>Agrococcus</taxon>
    </lineage>
</organism>
<proteinExistence type="inferred from homology"/>
<keyword evidence="2 7" id="KW-0813">Transport</keyword>
<dbReference type="OrthoDB" id="9793490at2"/>
<evidence type="ECO:0000256" key="7">
    <source>
        <dbReference type="RuleBase" id="RU363032"/>
    </source>
</evidence>
<keyword evidence="3" id="KW-1003">Cell membrane</keyword>
<evidence type="ECO:0000256" key="8">
    <source>
        <dbReference type="SAM" id="MobiDB-lite"/>
    </source>
</evidence>
<keyword evidence="6 7" id="KW-0472">Membrane</keyword>
<dbReference type="AlphaFoldDB" id="A0A5M8QJM8"/>
<feature type="transmembrane region" description="Helical" evidence="7">
    <location>
        <begin position="24"/>
        <end position="47"/>
    </location>
</feature>
<evidence type="ECO:0000313" key="10">
    <source>
        <dbReference type="EMBL" id="KAA6436285.1"/>
    </source>
</evidence>
<evidence type="ECO:0000256" key="4">
    <source>
        <dbReference type="ARBA" id="ARBA00022692"/>
    </source>
</evidence>
<dbReference type="InterPro" id="IPR051322">
    <property type="entry name" value="AA_ABC_Transporter_Permease"/>
</dbReference>
<dbReference type="PROSITE" id="PS50928">
    <property type="entry name" value="ABC_TM1"/>
    <property type="match status" value="1"/>
</dbReference>
<dbReference type="SUPFAM" id="SSF161098">
    <property type="entry name" value="MetI-like"/>
    <property type="match status" value="1"/>
</dbReference>
<comment type="caution">
    <text evidence="10">The sequence shown here is derived from an EMBL/GenBank/DDBJ whole genome shotgun (WGS) entry which is preliminary data.</text>
</comment>
<keyword evidence="5 7" id="KW-1133">Transmembrane helix</keyword>
<feature type="transmembrane region" description="Helical" evidence="7">
    <location>
        <begin position="98"/>
        <end position="121"/>
    </location>
</feature>
<keyword evidence="4 7" id="KW-0812">Transmembrane</keyword>
<feature type="compositionally biased region" description="Polar residues" evidence="8">
    <location>
        <begin position="259"/>
        <end position="271"/>
    </location>
</feature>
<sequence length="271" mass="28908">MIDPAAPTFWPQLMQVLLEGTWETVYMTAIAMAITFVVGLPLGIILVGTEQGRFLEAPFGSRALGRVVNGLLGFIVNLGRSVPFIVLMIALIPVTRWLLGSFIGTGPAIVPLTLVAIPFFVRVVEIAVREVDPGLFEAAESLGASRWLLVRRVLLPQATPAILLGTATTITSIINFSAMVGVVGGGGLGNVALTYGMQRYSWIHIVFVVIILFALVQLIQWALTALAKRLGAQPIRRGPKKDATADAQAHLDADLALPSSRTPTHPSGSTP</sequence>
<evidence type="ECO:0000256" key="3">
    <source>
        <dbReference type="ARBA" id="ARBA00022475"/>
    </source>
</evidence>
<name>A0A5M8QJM8_9MICO</name>
<keyword evidence="11" id="KW-1185">Reference proteome</keyword>
<feature type="transmembrane region" description="Helical" evidence="7">
    <location>
        <begin position="67"/>
        <end position="92"/>
    </location>
</feature>
<dbReference type="CDD" id="cd06261">
    <property type="entry name" value="TM_PBP2"/>
    <property type="match status" value="1"/>
</dbReference>
<evidence type="ECO:0000256" key="6">
    <source>
        <dbReference type="ARBA" id="ARBA00023136"/>
    </source>
</evidence>
<gene>
    <name evidence="10" type="ORF">FQ330_02425</name>
</gene>
<dbReference type="RefSeq" id="WP_146354909.1">
    <property type="nucleotide sequence ID" value="NZ_VOIR01000011.1"/>
</dbReference>
<dbReference type="GO" id="GO:0005886">
    <property type="term" value="C:plasma membrane"/>
    <property type="evidence" value="ECO:0007669"/>
    <property type="project" value="UniProtKB-SubCell"/>
</dbReference>
<evidence type="ECO:0000256" key="1">
    <source>
        <dbReference type="ARBA" id="ARBA00004651"/>
    </source>
</evidence>
<accession>A0A5M8QJM8</accession>
<evidence type="ECO:0000256" key="5">
    <source>
        <dbReference type="ARBA" id="ARBA00022989"/>
    </source>
</evidence>
<dbReference type="InterPro" id="IPR035906">
    <property type="entry name" value="MetI-like_sf"/>
</dbReference>
<feature type="transmembrane region" description="Helical" evidence="7">
    <location>
        <begin position="202"/>
        <end position="227"/>
    </location>
</feature>
<dbReference type="PANTHER" id="PTHR30450">
    <property type="entry name" value="ABC TRANSPORTER PERMEASE"/>
    <property type="match status" value="1"/>
</dbReference>
<evidence type="ECO:0000259" key="9">
    <source>
        <dbReference type="PROSITE" id="PS50928"/>
    </source>
</evidence>
<feature type="region of interest" description="Disordered" evidence="8">
    <location>
        <begin position="252"/>
        <end position="271"/>
    </location>
</feature>
<evidence type="ECO:0000256" key="2">
    <source>
        <dbReference type="ARBA" id="ARBA00022448"/>
    </source>
</evidence>
<reference evidence="10 11" key="1">
    <citation type="submission" date="2019-08" db="EMBL/GenBank/DDBJ databases">
        <title>Agrococcus lahaulensis sp. nov., isolated from a cold desert of the Indian Himalayas.</title>
        <authorList>
            <person name="Qu J.H."/>
        </authorList>
    </citation>
    <scope>NUCLEOTIDE SEQUENCE [LARGE SCALE GENOMIC DNA]</scope>
    <source>
        <strain evidence="10 11">NS18</strain>
    </source>
</reference>
<comment type="subcellular location">
    <subcellularLocation>
        <location evidence="1 7">Cell membrane</location>
        <topology evidence="1 7">Multi-pass membrane protein</topology>
    </subcellularLocation>
</comment>
<dbReference type="InterPro" id="IPR000515">
    <property type="entry name" value="MetI-like"/>
</dbReference>
<protein>
    <submittedName>
        <fullName evidence="10">ABC transporter permease</fullName>
    </submittedName>
</protein>
<dbReference type="Proteomes" id="UP000323221">
    <property type="component" value="Unassembled WGS sequence"/>
</dbReference>
<dbReference type="GO" id="GO:0048473">
    <property type="term" value="P:D-methionine transmembrane transport"/>
    <property type="evidence" value="ECO:0007669"/>
    <property type="project" value="TreeGrafter"/>
</dbReference>
<dbReference type="PANTHER" id="PTHR30450:SF1">
    <property type="entry name" value="D-METHIONINE TRANSPORT SYSTEM PERMEASE PROTEIN METI-RELATED"/>
    <property type="match status" value="1"/>
</dbReference>
<dbReference type="Pfam" id="PF00528">
    <property type="entry name" value="BPD_transp_1"/>
    <property type="match status" value="1"/>
</dbReference>
<feature type="domain" description="ABC transmembrane type-1" evidence="9">
    <location>
        <begin position="21"/>
        <end position="224"/>
    </location>
</feature>
<dbReference type="EMBL" id="VOIR01000011">
    <property type="protein sequence ID" value="KAA6436285.1"/>
    <property type="molecule type" value="Genomic_DNA"/>
</dbReference>
<evidence type="ECO:0000313" key="11">
    <source>
        <dbReference type="Proteomes" id="UP000323221"/>
    </source>
</evidence>
<comment type="similarity">
    <text evidence="7">Belongs to the binding-protein-dependent transport system permease family.</text>
</comment>
<dbReference type="Gene3D" id="1.10.3720.10">
    <property type="entry name" value="MetI-like"/>
    <property type="match status" value="1"/>
</dbReference>